<evidence type="ECO:0000256" key="1">
    <source>
        <dbReference type="ARBA" id="ARBA00009437"/>
    </source>
</evidence>
<proteinExistence type="inferred from homology"/>
<dbReference type="PANTHER" id="PTHR30419">
    <property type="entry name" value="HTH-TYPE TRANSCRIPTIONAL REGULATOR YBHD"/>
    <property type="match status" value="1"/>
</dbReference>
<sequence length="315" mass="33524">MGVRLDDIDYFLAVAAHGKIRAAAAALNVSQPAITQGLQRLEKEIGFPLFERSSRGMQLTAVATQFRERTQALRASLGDAIKEAADMHLGALGLLRVGVSPLYAQRLFVPATVALHRQRPAARVRLMLNLNDALIAALRLGDIDLSVNALPGAIPPDLQALPLMDDALCLVVREHHPLLSKRRLRLADLVDAQWILPGPAVAARRSVEGRLAEGGLPPPRVLVEVSNTAGGLLNALMVQSDLVSIMSEAQLATAHGAGLAPLAMADARFTRTIGALTRKGVALPPLAQRFLELLQETARAEPGSTGRGAKRPGRG</sequence>
<dbReference type="Gene3D" id="3.40.190.290">
    <property type="match status" value="1"/>
</dbReference>
<dbReference type="RefSeq" id="WP_309898010.1">
    <property type="nucleotide sequence ID" value="NZ_JAVDRF010000001.1"/>
</dbReference>
<dbReference type="PANTHER" id="PTHR30419:SF8">
    <property type="entry name" value="NITROGEN ASSIMILATION TRANSCRIPTIONAL ACTIVATOR-RELATED"/>
    <property type="match status" value="1"/>
</dbReference>
<feature type="domain" description="HTH lysR-type" evidence="5">
    <location>
        <begin position="3"/>
        <end position="60"/>
    </location>
</feature>
<protein>
    <submittedName>
        <fullName evidence="6">DNA-binding transcriptional LysR family regulator</fullName>
    </submittedName>
</protein>
<dbReference type="SUPFAM" id="SSF53850">
    <property type="entry name" value="Periplasmic binding protein-like II"/>
    <property type="match status" value="1"/>
</dbReference>
<keyword evidence="2" id="KW-0805">Transcription regulation</keyword>
<reference evidence="6 7" key="1">
    <citation type="submission" date="2023-07" db="EMBL/GenBank/DDBJ databases">
        <title>Sorghum-associated microbial communities from plants grown in Nebraska, USA.</title>
        <authorList>
            <person name="Schachtman D."/>
        </authorList>
    </citation>
    <scope>NUCLEOTIDE SEQUENCE [LARGE SCALE GENOMIC DNA]</scope>
    <source>
        <strain evidence="6 7">DS1781</strain>
    </source>
</reference>
<name>A0ABU1N981_9BURK</name>
<dbReference type="InterPro" id="IPR036388">
    <property type="entry name" value="WH-like_DNA-bd_sf"/>
</dbReference>
<evidence type="ECO:0000256" key="3">
    <source>
        <dbReference type="ARBA" id="ARBA00023125"/>
    </source>
</evidence>
<keyword evidence="7" id="KW-1185">Reference proteome</keyword>
<dbReference type="InterPro" id="IPR005119">
    <property type="entry name" value="LysR_subst-bd"/>
</dbReference>
<dbReference type="Proteomes" id="UP001184230">
    <property type="component" value="Unassembled WGS sequence"/>
</dbReference>
<dbReference type="Pfam" id="PF03466">
    <property type="entry name" value="LysR_substrate"/>
    <property type="match status" value="1"/>
</dbReference>
<comment type="similarity">
    <text evidence="1">Belongs to the LysR transcriptional regulatory family.</text>
</comment>
<evidence type="ECO:0000313" key="7">
    <source>
        <dbReference type="Proteomes" id="UP001184230"/>
    </source>
</evidence>
<dbReference type="PRINTS" id="PR00039">
    <property type="entry name" value="HTHLYSR"/>
</dbReference>
<dbReference type="InterPro" id="IPR000847">
    <property type="entry name" value="LysR_HTH_N"/>
</dbReference>
<keyword evidence="4" id="KW-0804">Transcription</keyword>
<comment type="caution">
    <text evidence="6">The sequence shown here is derived from an EMBL/GenBank/DDBJ whole genome shotgun (WGS) entry which is preliminary data.</text>
</comment>
<evidence type="ECO:0000256" key="4">
    <source>
        <dbReference type="ARBA" id="ARBA00023163"/>
    </source>
</evidence>
<dbReference type="EMBL" id="JAVDRF010000001">
    <property type="protein sequence ID" value="MDR6534626.1"/>
    <property type="molecule type" value="Genomic_DNA"/>
</dbReference>
<organism evidence="6 7">
    <name type="scientific">Variovorax soli</name>
    <dbReference type="NCBI Taxonomy" id="376815"/>
    <lineage>
        <taxon>Bacteria</taxon>
        <taxon>Pseudomonadati</taxon>
        <taxon>Pseudomonadota</taxon>
        <taxon>Betaproteobacteria</taxon>
        <taxon>Burkholderiales</taxon>
        <taxon>Comamonadaceae</taxon>
        <taxon>Variovorax</taxon>
    </lineage>
</organism>
<keyword evidence="3 6" id="KW-0238">DNA-binding</keyword>
<gene>
    <name evidence="6" type="ORF">J2739_000386</name>
</gene>
<dbReference type="InterPro" id="IPR050950">
    <property type="entry name" value="HTH-type_LysR_regulators"/>
</dbReference>
<evidence type="ECO:0000256" key="2">
    <source>
        <dbReference type="ARBA" id="ARBA00023015"/>
    </source>
</evidence>
<dbReference type="PROSITE" id="PS50931">
    <property type="entry name" value="HTH_LYSR"/>
    <property type="match status" value="1"/>
</dbReference>
<dbReference type="GO" id="GO:0003677">
    <property type="term" value="F:DNA binding"/>
    <property type="evidence" value="ECO:0007669"/>
    <property type="project" value="UniProtKB-KW"/>
</dbReference>
<dbReference type="Gene3D" id="1.10.10.10">
    <property type="entry name" value="Winged helix-like DNA-binding domain superfamily/Winged helix DNA-binding domain"/>
    <property type="match status" value="1"/>
</dbReference>
<evidence type="ECO:0000313" key="6">
    <source>
        <dbReference type="EMBL" id="MDR6534626.1"/>
    </source>
</evidence>
<accession>A0ABU1N981</accession>
<dbReference type="Pfam" id="PF00126">
    <property type="entry name" value="HTH_1"/>
    <property type="match status" value="1"/>
</dbReference>
<evidence type="ECO:0000259" key="5">
    <source>
        <dbReference type="PROSITE" id="PS50931"/>
    </source>
</evidence>
<dbReference type="SUPFAM" id="SSF46785">
    <property type="entry name" value="Winged helix' DNA-binding domain"/>
    <property type="match status" value="1"/>
</dbReference>
<dbReference type="InterPro" id="IPR036390">
    <property type="entry name" value="WH_DNA-bd_sf"/>
</dbReference>